<proteinExistence type="predicted"/>
<dbReference type="OrthoDB" id="3654540at2"/>
<dbReference type="EMBL" id="NHZO01000073">
    <property type="protein sequence ID" value="PHQ52685.1"/>
    <property type="molecule type" value="Genomic_DNA"/>
</dbReference>
<organism evidence="1 2">
    <name type="scientific">Streptomyces cinnamoneus</name>
    <name type="common">Streptoverticillium cinnamoneum</name>
    <dbReference type="NCBI Taxonomy" id="53446"/>
    <lineage>
        <taxon>Bacteria</taxon>
        <taxon>Bacillati</taxon>
        <taxon>Actinomycetota</taxon>
        <taxon>Actinomycetes</taxon>
        <taxon>Kitasatosporales</taxon>
        <taxon>Streptomycetaceae</taxon>
        <taxon>Streptomyces</taxon>
        <taxon>Streptomyces cinnamoneus group</taxon>
    </lineage>
</organism>
<evidence type="ECO:0000313" key="1">
    <source>
        <dbReference type="EMBL" id="PHQ52685.1"/>
    </source>
</evidence>
<keyword evidence="2" id="KW-1185">Reference proteome</keyword>
<gene>
    <name evidence="1" type="ORF">BLA24_06160</name>
</gene>
<evidence type="ECO:0000313" key="2">
    <source>
        <dbReference type="Proteomes" id="UP000222531"/>
    </source>
</evidence>
<name>A0A2G1XN63_STRCJ</name>
<sequence>MSTDNDATARRPALVSPVSVTAGAVLHSADFIRPRLWDSGRTRLVLHAGVQINGTPHLGTNVMQTAAFLLAQEARERFGVPVLIRFGALDNAPYEVRACPDSGSLYERSFRNALGGPTVEDLAARYYGGLFDALSAATGVPYALETYTSQQSGRAFREEFLASLRQMDRLRWYLAPSTGTVPVSFPCPRCGWSQKYGEHTEVLTADAHEARFAAVCLDHGKYLVDVTADSDAFVGLTTLHRNLVKERVACRDDALPVIVKGADWAPGCRLLDEALQCCPDPVSPARLFTPVVLSDSGAKLSKTLIREGTADLSAETEPWMLDASRWAGTDEEYGRMLLDLVTRMLSEPRHFERGYTTREIARLIGRTPATRSAGPAR</sequence>
<dbReference type="Proteomes" id="UP000222531">
    <property type="component" value="Unassembled WGS sequence"/>
</dbReference>
<protein>
    <recommendedName>
        <fullName evidence="3">Lysine--tRNA ligase</fullName>
    </recommendedName>
</protein>
<reference evidence="1 2" key="1">
    <citation type="journal article" date="2017" name="Biochemistry">
        <title>Identification of the Biosynthetic Pathway for the Antibiotic Bicyclomycin.</title>
        <authorList>
            <person name="Patteson J."/>
            <person name="Cai W."/>
            <person name="Johnson R.A."/>
            <person name="Santa Maria K."/>
            <person name="Li B."/>
        </authorList>
    </citation>
    <scope>NUCLEOTIDE SEQUENCE [LARGE SCALE GENOMIC DNA]</scope>
    <source>
        <strain evidence="1 2">ATCC 21532</strain>
    </source>
</reference>
<dbReference type="AlphaFoldDB" id="A0A2G1XN63"/>
<accession>A0A2G1XN63</accession>
<comment type="caution">
    <text evidence="1">The sequence shown here is derived from an EMBL/GenBank/DDBJ whole genome shotgun (WGS) entry which is preliminary data.</text>
</comment>
<dbReference type="RefSeq" id="WP_099198167.1">
    <property type="nucleotide sequence ID" value="NZ_NHZO01000073.1"/>
</dbReference>
<evidence type="ECO:0008006" key="3">
    <source>
        <dbReference type="Google" id="ProtNLM"/>
    </source>
</evidence>